<proteinExistence type="predicted"/>
<feature type="domain" description="Sulfatase N-terminal" evidence="10">
    <location>
        <begin position="276"/>
        <end position="545"/>
    </location>
</feature>
<dbReference type="InterPro" id="IPR000917">
    <property type="entry name" value="Sulfatase_N"/>
</dbReference>
<keyword evidence="7" id="KW-0464">Manganese</keyword>
<gene>
    <name evidence="11" type="ORF">AAY24_05655</name>
</gene>
<feature type="transmembrane region" description="Helical" evidence="9">
    <location>
        <begin position="49"/>
        <end position="75"/>
    </location>
</feature>
<evidence type="ECO:0000256" key="7">
    <source>
        <dbReference type="PIRSR" id="PIRSR005091-2"/>
    </source>
</evidence>
<keyword evidence="5 9" id="KW-0472">Membrane</keyword>
<dbReference type="Pfam" id="PF00884">
    <property type="entry name" value="Sulfatase"/>
    <property type="match status" value="1"/>
</dbReference>
<dbReference type="PIRSF" id="PIRSF005091">
    <property type="entry name" value="Mmb_sulf_HI1246"/>
    <property type="match status" value="1"/>
</dbReference>
<keyword evidence="2" id="KW-1003">Cell membrane</keyword>
<dbReference type="KEGG" id="seds:AAY24_05655"/>
<dbReference type="InterPro" id="IPR017850">
    <property type="entry name" value="Alkaline_phosphatase_core_sf"/>
</dbReference>
<feature type="binding site" evidence="7">
    <location>
        <position position="442"/>
    </location>
    <ligand>
        <name>substrate</name>
    </ligand>
</feature>
<dbReference type="OrthoDB" id="9760224at2"/>
<dbReference type="EMBL" id="CP011412">
    <property type="protein sequence ID" value="AKH19921.1"/>
    <property type="molecule type" value="Genomic_DNA"/>
</dbReference>
<dbReference type="CDD" id="cd16015">
    <property type="entry name" value="LTA_synthase"/>
    <property type="match status" value="1"/>
</dbReference>
<dbReference type="SUPFAM" id="SSF53649">
    <property type="entry name" value="Alkaline phosphatase-like"/>
    <property type="match status" value="1"/>
</dbReference>
<evidence type="ECO:0000256" key="1">
    <source>
        <dbReference type="ARBA" id="ARBA00004651"/>
    </source>
</evidence>
<organism evidence="11 12">
    <name type="scientific">Sedimenticola thiotaurini</name>
    <dbReference type="NCBI Taxonomy" id="1543721"/>
    <lineage>
        <taxon>Bacteria</taxon>
        <taxon>Pseudomonadati</taxon>
        <taxon>Pseudomonadota</taxon>
        <taxon>Gammaproteobacteria</taxon>
        <taxon>Chromatiales</taxon>
        <taxon>Sedimenticolaceae</taxon>
        <taxon>Sedimenticola</taxon>
    </lineage>
</organism>
<dbReference type="GO" id="GO:0005886">
    <property type="term" value="C:plasma membrane"/>
    <property type="evidence" value="ECO:0007669"/>
    <property type="project" value="UniProtKB-SubCell"/>
</dbReference>
<dbReference type="RefSeq" id="WP_046858856.1">
    <property type="nucleotide sequence ID" value="NZ_CP011412.1"/>
</dbReference>
<evidence type="ECO:0000256" key="2">
    <source>
        <dbReference type="ARBA" id="ARBA00022475"/>
    </source>
</evidence>
<dbReference type="PATRIC" id="fig|1543721.4.peg.1173"/>
<feature type="transmembrane region" description="Helical" evidence="9">
    <location>
        <begin position="87"/>
        <end position="111"/>
    </location>
</feature>
<dbReference type="InterPro" id="IPR050448">
    <property type="entry name" value="OpgB/LTA_synthase_biosynth"/>
</dbReference>
<reference evidence="11 12" key="1">
    <citation type="journal article" date="2015" name="Genome Announc.">
        <title>Complete Genome Sequence of Sedimenticola thiotaurini Strain SIP-G1, a Polyphosphate- and Polyhydroxyalkanoate-Accumulating Sulfur-Oxidizing Gammaproteobacterium Isolated from Salt Marsh Sediments.</title>
        <authorList>
            <person name="Flood B.E."/>
            <person name="Jones D.S."/>
            <person name="Bailey J.V."/>
        </authorList>
    </citation>
    <scope>NUCLEOTIDE SEQUENCE [LARGE SCALE GENOMIC DNA]</scope>
    <source>
        <strain evidence="11 12">SIP-G1</strain>
    </source>
</reference>
<evidence type="ECO:0000256" key="8">
    <source>
        <dbReference type="PIRSR" id="PIRSR005091-3"/>
    </source>
</evidence>
<feature type="transmembrane region" description="Helical" evidence="9">
    <location>
        <begin position="12"/>
        <end position="37"/>
    </location>
</feature>
<evidence type="ECO:0000256" key="4">
    <source>
        <dbReference type="ARBA" id="ARBA00022989"/>
    </source>
</evidence>
<keyword evidence="4 9" id="KW-1133">Transmembrane helix</keyword>
<evidence type="ECO:0000256" key="9">
    <source>
        <dbReference type="SAM" id="Phobius"/>
    </source>
</evidence>
<feature type="binding site" evidence="8">
    <location>
        <position position="495"/>
    </location>
    <ligand>
        <name>Mn(2+)</name>
        <dbReference type="ChEBI" id="CHEBI:29035"/>
    </ligand>
</feature>
<dbReference type="AlphaFoldDB" id="A0A0F7JTQ1"/>
<keyword evidence="7" id="KW-0479">Metal-binding</keyword>
<sequence>MQERFANSRYTLIGQMFMIALICFFITRTLLLVAVFPETDLSIIALLKIYLLGFIYDLAFYSYALIPVTLYLLLIPERFWITALNRGIVRLAIFATLYGLGFILVAELLFWDEFSVRFNFISVDYLVYRREVTDNIRESYPLPLYLGAILVGSSLVYWLVSGRIRAALDVQESFRHRAAYAGGLLLLPVLSFLLVNQDLREFSANSYQNELASNGPYQFIAAFRNNELDYYKFYPTLPDSTAAKLLQQEIRPQQANSPSFDIRRPIDNPGSERRLNIFLVMVESLSADFLGTFGNAENLTPNLDRLAEQSMLFTNLYATGTRTTRGLEAVTLSIPPTPGRSIVKRIGHETNLWSIGNVLKQKGYDVEFIYGGRGYFENMNAFFAGNGYGIIDQSSTPDDEMGFTNAWGMADDDLYNQAIKAADAAYSAEKPFFFHLMTTTNHRPYTYPDGRIDMPSGSGRFGAVKYTDWAIGQMIEQARKKPWFQDTLFVIMADHTSGSAGKVALPVPKYHIPMLIYSPEHIAAQKVDALSSQIDVAPTLLALLNMDYESAFFGKNILTMRPQDERALIGNYQKLGLYADNRLSILSPKRRMTRQIDPTGPDPVEAPVAVPDTQIERDIAYYQGASYIYSQHLNAWDSPTVTR</sequence>
<evidence type="ECO:0000256" key="6">
    <source>
        <dbReference type="PIRSR" id="PIRSR005091-1"/>
    </source>
</evidence>
<protein>
    <submittedName>
        <fullName evidence="11">Sulfatase</fullName>
    </submittedName>
</protein>
<evidence type="ECO:0000259" key="10">
    <source>
        <dbReference type="Pfam" id="PF00884"/>
    </source>
</evidence>
<dbReference type="Gene3D" id="3.30.1120.80">
    <property type="match status" value="1"/>
</dbReference>
<evidence type="ECO:0000313" key="12">
    <source>
        <dbReference type="Proteomes" id="UP000034410"/>
    </source>
</evidence>
<feature type="binding site" evidence="8">
    <location>
        <position position="283"/>
    </location>
    <ligand>
        <name>Mn(2+)</name>
        <dbReference type="ChEBI" id="CHEBI:29035"/>
    </ligand>
</feature>
<keyword evidence="12" id="KW-1185">Reference proteome</keyword>
<evidence type="ECO:0000256" key="5">
    <source>
        <dbReference type="ARBA" id="ARBA00023136"/>
    </source>
</evidence>
<keyword evidence="3 9" id="KW-0812">Transmembrane</keyword>
<comment type="subcellular location">
    <subcellularLocation>
        <location evidence="1">Cell membrane</location>
        <topology evidence="1">Multi-pass membrane protein</topology>
    </subcellularLocation>
</comment>
<accession>A0A0F7JTQ1</accession>
<feature type="binding site" evidence="8">
    <location>
        <position position="494"/>
    </location>
    <ligand>
        <name>Mn(2+)</name>
        <dbReference type="ChEBI" id="CHEBI:29035"/>
    </ligand>
</feature>
<dbReference type="Gene3D" id="3.40.720.10">
    <property type="entry name" value="Alkaline Phosphatase, subunit A"/>
    <property type="match status" value="1"/>
</dbReference>
<dbReference type="InterPro" id="IPR012160">
    <property type="entry name" value="LtaS-like"/>
</dbReference>
<feature type="binding site" evidence="8">
    <location>
        <position position="323"/>
    </location>
    <ligand>
        <name>Mn(2+)</name>
        <dbReference type="ChEBI" id="CHEBI:29035"/>
    </ligand>
</feature>
<dbReference type="GO" id="GO:0046872">
    <property type="term" value="F:metal ion binding"/>
    <property type="evidence" value="ECO:0007669"/>
    <property type="project" value="UniProtKB-KW"/>
</dbReference>
<feature type="transmembrane region" description="Helical" evidence="9">
    <location>
        <begin position="178"/>
        <end position="195"/>
    </location>
</feature>
<feature type="active site" evidence="6">
    <location>
        <position position="323"/>
    </location>
</feature>
<evidence type="ECO:0000313" key="11">
    <source>
        <dbReference type="EMBL" id="AKH19921.1"/>
    </source>
</evidence>
<dbReference type="PANTHER" id="PTHR47371">
    <property type="entry name" value="LIPOTEICHOIC ACID SYNTHASE"/>
    <property type="match status" value="1"/>
</dbReference>
<evidence type="ECO:0000256" key="3">
    <source>
        <dbReference type="ARBA" id="ARBA00022692"/>
    </source>
</evidence>
<dbReference type="Proteomes" id="UP000034410">
    <property type="component" value="Chromosome"/>
</dbReference>
<name>A0A0F7JTQ1_9GAMM</name>
<dbReference type="PANTHER" id="PTHR47371:SF3">
    <property type="entry name" value="PHOSPHOGLYCEROL TRANSFERASE I"/>
    <property type="match status" value="1"/>
</dbReference>
<feature type="transmembrane region" description="Helical" evidence="9">
    <location>
        <begin position="144"/>
        <end position="166"/>
    </location>
</feature>